<reference evidence="2" key="1">
    <citation type="journal article" date="2013" name="Science">
        <title>The Amborella genome and the evolution of flowering plants.</title>
        <authorList>
            <consortium name="Amborella Genome Project"/>
        </authorList>
    </citation>
    <scope>NUCLEOTIDE SEQUENCE [LARGE SCALE GENOMIC DNA]</scope>
</reference>
<evidence type="ECO:0000313" key="2">
    <source>
        <dbReference type="Proteomes" id="UP000017836"/>
    </source>
</evidence>
<keyword evidence="2" id="KW-1185">Reference proteome</keyword>
<protein>
    <submittedName>
        <fullName evidence="1">Uncharacterized protein</fullName>
    </submittedName>
</protein>
<evidence type="ECO:0000313" key="1">
    <source>
        <dbReference type="EMBL" id="ERN04074.1"/>
    </source>
</evidence>
<dbReference type="EMBL" id="KI394310">
    <property type="protein sequence ID" value="ERN04074.1"/>
    <property type="molecule type" value="Genomic_DNA"/>
</dbReference>
<accession>W1P8S2</accession>
<proteinExistence type="predicted"/>
<sequence length="106" mass="11674">MKQVQCPAHIRIQHEVQTKKRISGFDMRYRRSSFNATHLLIRPFPPGGGGNNAMSLKVPGCWEGGNNAMALEVTGWWKGGNNAMALKVPGWWKGGTNAKALEVRGL</sequence>
<dbReference type="Proteomes" id="UP000017836">
    <property type="component" value="Unassembled WGS sequence"/>
</dbReference>
<dbReference type="Gramene" id="ERN04074">
    <property type="protein sequence ID" value="ERN04074"/>
    <property type="gene ID" value="AMTR_s00275p00015500"/>
</dbReference>
<dbReference type="AlphaFoldDB" id="W1P8S2"/>
<gene>
    <name evidence="1" type="ORF">AMTR_s00275p00015500</name>
</gene>
<dbReference type="HOGENOM" id="CLU_2226822_0_0_1"/>
<name>W1P8S2_AMBTC</name>
<organism evidence="1 2">
    <name type="scientific">Amborella trichopoda</name>
    <dbReference type="NCBI Taxonomy" id="13333"/>
    <lineage>
        <taxon>Eukaryota</taxon>
        <taxon>Viridiplantae</taxon>
        <taxon>Streptophyta</taxon>
        <taxon>Embryophyta</taxon>
        <taxon>Tracheophyta</taxon>
        <taxon>Spermatophyta</taxon>
        <taxon>Magnoliopsida</taxon>
        <taxon>Amborellales</taxon>
        <taxon>Amborellaceae</taxon>
        <taxon>Amborella</taxon>
    </lineage>
</organism>